<dbReference type="InterPro" id="IPR001611">
    <property type="entry name" value="Leu-rich_rpt"/>
</dbReference>
<dbReference type="InterPro" id="IPR036179">
    <property type="entry name" value="Ig-like_dom_sf"/>
</dbReference>
<dbReference type="SMART" id="SM00408">
    <property type="entry name" value="IGc2"/>
    <property type="match status" value="3"/>
</dbReference>
<keyword evidence="3" id="KW-0677">Repeat</keyword>
<name>A0A1B6E3N8_9HEMI</name>
<dbReference type="Gene3D" id="2.60.40.10">
    <property type="entry name" value="Immunoglobulins"/>
    <property type="match status" value="3"/>
</dbReference>
<dbReference type="Gene3D" id="3.80.10.10">
    <property type="entry name" value="Ribonuclease Inhibitor"/>
    <property type="match status" value="4"/>
</dbReference>
<dbReference type="PANTHER" id="PTHR45842:SF21">
    <property type="entry name" value="IG-LIKE DOMAIN-CONTAINING PROTEIN"/>
    <property type="match status" value="1"/>
</dbReference>
<dbReference type="AlphaFoldDB" id="A0A1B6E3N8"/>
<keyword evidence="6" id="KW-0472">Membrane</keyword>
<dbReference type="SMART" id="SM00369">
    <property type="entry name" value="LRR_TYP"/>
    <property type="match status" value="14"/>
</dbReference>
<dbReference type="PROSITE" id="PS51450">
    <property type="entry name" value="LRR"/>
    <property type="match status" value="8"/>
</dbReference>
<dbReference type="GO" id="GO:0071944">
    <property type="term" value="C:cell periphery"/>
    <property type="evidence" value="ECO:0007669"/>
    <property type="project" value="UniProtKB-ARBA"/>
</dbReference>
<feature type="domain" description="Ig-like" evidence="8">
    <location>
        <begin position="672"/>
        <end position="758"/>
    </location>
</feature>
<keyword evidence="1" id="KW-0433">Leucine-rich repeat</keyword>
<feature type="signal peptide" evidence="7">
    <location>
        <begin position="1"/>
        <end position="18"/>
    </location>
</feature>
<dbReference type="InterPro" id="IPR050467">
    <property type="entry name" value="LRFN"/>
</dbReference>
<sequence>MIGLSFFCVLWMVIYVNSNPTFCPKICSCLELSMSIDCSNKFLYEVPRDLPLWTEILDMGSNQLHSNISEDFSRFVSLRELKFSKNLLTSIPINSILQNLTTLYLSHNKIVEIGPNIMSFFPNLKTLDLSYNLITTIHSDVFVKATTLINLNLNNNKITAIEKGGLNGLTKLIELKLNRNLLTHLRDEVFKQTYSLKLLDLNRNRFSELESLAFQGLKNLTVLRIRQNSIQYLQDGAFFGLHNLVTLNLDFNDISSVTKGWLYGLNTLQHLSLNHNRISVLEGVWELCTQLSDLEISNNDLSIIDTNSFEYLSKLQRLRLNNNRISFIADGAFNLTPSLKTLDLSNNKISWTIEDMHGAFIGLQRLFTLDLSNNSITSISEKAFVGLSSLTTLDLSNNAINTIHMDALSVLPKIEILNLNSSSLICDCSLNWFPSWLSKNNVVVDNNFCAYPNQLKGKLITDIQEEDFICSPNDYPKPQIIQDPISQVALVGGNVSLSCHAKSSSDTLMDFKWKMNNQDILLGDLMLASSVNDKTVQTSILQLNNVTLNQSAQYQCVVSNEFGTAYSKKANLSIFVFPVLIKTPVNVTVKASSTARLACSATGHPTPQVAWQKDGGNDFPAAQERRVHVMPMDDVLFIVNVKPADTGVYSCTAKNEAGVVVANATLTVLEPPSFVKEMEDKEVKIGSNIVLECMASGSPKPKISWTKDGNFLQITDRHFFSAEHQLLIIVNTELSDSGIYQCELANSLGTKRGKSQLTVLPLSGQVVNEEDLTGVIIITVVCCAVGTSAIWVIIIYQTRKTLNIPQTGLERITNSKAFHLDTKSELSSSSKDSGTGDSTKRSHEDLLLGTVNCFRQYNEDNGGETAVKEVTLPLLTSFHPTPVIVPCCHTLSRNCSLTMEATETCKCQSNATTQRTDHDRQHSSSFVCVYIPPSDC</sequence>
<keyword evidence="6" id="KW-1133">Transmembrane helix</keyword>
<dbReference type="SUPFAM" id="SSF48726">
    <property type="entry name" value="Immunoglobulin"/>
    <property type="match status" value="3"/>
</dbReference>
<evidence type="ECO:0000256" key="7">
    <source>
        <dbReference type="SAM" id="SignalP"/>
    </source>
</evidence>
<feature type="transmembrane region" description="Helical" evidence="6">
    <location>
        <begin position="772"/>
        <end position="796"/>
    </location>
</feature>
<dbReference type="SMART" id="SM00409">
    <property type="entry name" value="IG"/>
    <property type="match status" value="3"/>
</dbReference>
<dbReference type="Pfam" id="PF07679">
    <property type="entry name" value="I-set"/>
    <property type="match status" value="2"/>
</dbReference>
<dbReference type="SMART" id="SM00365">
    <property type="entry name" value="LRR_SD22"/>
    <property type="match status" value="9"/>
</dbReference>
<dbReference type="PRINTS" id="PR00019">
    <property type="entry name" value="LEURICHRPT"/>
</dbReference>
<evidence type="ECO:0000256" key="5">
    <source>
        <dbReference type="ARBA" id="ARBA00023180"/>
    </source>
</evidence>
<dbReference type="FunFam" id="2.60.40.10:FF:000150">
    <property type="entry name" value="Leucine rich repeats and immunoglobulin like domains 3"/>
    <property type="match status" value="1"/>
</dbReference>
<dbReference type="Pfam" id="PF13927">
    <property type="entry name" value="Ig_3"/>
    <property type="match status" value="1"/>
</dbReference>
<feature type="domain" description="Ig-like" evidence="8">
    <location>
        <begin position="578"/>
        <end position="667"/>
    </location>
</feature>
<dbReference type="PROSITE" id="PS50835">
    <property type="entry name" value="IG_LIKE"/>
    <property type="match status" value="3"/>
</dbReference>
<dbReference type="SUPFAM" id="SSF52058">
    <property type="entry name" value="L domain-like"/>
    <property type="match status" value="2"/>
</dbReference>
<keyword evidence="4" id="KW-1015">Disulfide bond</keyword>
<gene>
    <name evidence="9" type="ORF">g.25711</name>
</gene>
<keyword evidence="5" id="KW-0325">Glycoprotein</keyword>
<organism evidence="9">
    <name type="scientific">Clastoptera arizonana</name>
    <name type="common">Arizona spittle bug</name>
    <dbReference type="NCBI Taxonomy" id="38151"/>
    <lineage>
        <taxon>Eukaryota</taxon>
        <taxon>Metazoa</taxon>
        <taxon>Ecdysozoa</taxon>
        <taxon>Arthropoda</taxon>
        <taxon>Hexapoda</taxon>
        <taxon>Insecta</taxon>
        <taxon>Pterygota</taxon>
        <taxon>Neoptera</taxon>
        <taxon>Paraneoptera</taxon>
        <taxon>Hemiptera</taxon>
        <taxon>Auchenorrhyncha</taxon>
        <taxon>Cercopoidea</taxon>
        <taxon>Clastopteridae</taxon>
        <taxon>Clastoptera</taxon>
    </lineage>
</organism>
<proteinExistence type="predicted"/>
<accession>A0A1B6E3N8</accession>
<evidence type="ECO:0000259" key="8">
    <source>
        <dbReference type="PROSITE" id="PS50835"/>
    </source>
</evidence>
<evidence type="ECO:0000256" key="6">
    <source>
        <dbReference type="SAM" id="Phobius"/>
    </source>
</evidence>
<dbReference type="SMART" id="SM00082">
    <property type="entry name" value="LRRCT"/>
    <property type="match status" value="1"/>
</dbReference>
<feature type="domain" description="Ig-like" evidence="8">
    <location>
        <begin position="478"/>
        <end position="573"/>
    </location>
</feature>
<dbReference type="InterPro" id="IPR032675">
    <property type="entry name" value="LRR_dom_sf"/>
</dbReference>
<dbReference type="InterPro" id="IPR003591">
    <property type="entry name" value="Leu-rich_rpt_typical-subtyp"/>
</dbReference>
<protein>
    <recommendedName>
        <fullName evidence="8">Ig-like domain-containing protein</fullName>
    </recommendedName>
</protein>
<dbReference type="Pfam" id="PF13855">
    <property type="entry name" value="LRR_8"/>
    <property type="match status" value="4"/>
</dbReference>
<dbReference type="EMBL" id="GEDC01004745">
    <property type="protein sequence ID" value="JAS32553.1"/>
    <property type="molecule type" value="Transcribed_RNA"/>
</dbReference>
<dbReference type="FunFam" id="3.80.10.10:FF:000023">
    <property type="entry name" value="Leucine rich repeats and immunoglobulin like domains 3"/>
    <property type="match status" value="1"/>
</dbReference>
<evidence type="ECO:0000256" key="3">
    <source>
        <dbReference type="ARBA" id="ARBA00022737"/>
    </source>
</evidence>
<dbReference type="InterPro" id="IPR007110">
    <property type="entry name" value="Ig-like_dom"/>
</dbReference>
<dbReference type="InterPro" id="IPR003598">
    <property type="entry name" value="Ig_sub2"/>
</dbReference>
<feature type="chain" id="PRO_5008581782" description="Ig-like domain-containing protein" evidence="7">
    <location>
        <begin position="19"/>
        <end position="936"/>
    </location>
</feature>
<dbReference type="InterPro" id="IPR000483">
    <property type="entry name" value="Cys-rich_flank_reg_C"/>
</dbReference>
<keyword evidence="2 7" id="KW-0732">Signal</keyword>
<dbReference type="PANTHER" id="PTHR45842">
    <property type="entry name" value="SYNAPTIC ADHESION-LIKE MOLECULE SALM"/>
    <property type="match status" value="1"/>
</dbReference>
<evidence type="ECO:0000256" key="1">
    <source>
        <dbReference type="ARBA" id="ARBA00022614"/>
    </source>
</evidence>
<keyword evidence="6" id="KW-0812">Transmembrane</keyword>
<evidence type="ECO:0000256" key="2">
    <source>
        <dbReference type="ARBA" id="ARBA00022729"/>
    </source>
</evidence>
<dbReference type="InterPro" id="IPR013098">
    <property type="entry name" value="Ig_I-set"/>
</dbReference>
<reference evidence="9" key="1">
    <citation type="submission" date="2015-12" db="EMBL/GenBank/DDBJ databases">
        <title>De novo transcriptome assembly of four potential Pierce s Disease insect vectors from Arizona vineyards.</title>
        <authorList>
            <person name="Tassone E.E."/>
        </authorList>
    </citation>
    <scope>NUCLEOTIDE SEQUENCE</scope>
</reference>
<dbReference type="FunFam" id="2.60.40.10:FF:000161">
    <property type="entry name" value="Leucine rich repeats and immunoglobulin like domains 2"/>
    <property type="match status" value="1"/>
</dbReference>
<dbReference type="InterPro" id="IPR013783">
    <property type="entry name" value="Ig-like_fold"/>
</dbReference>
<evidence type="ECO:0000313" key="9">
    <source>
        <dbReference type="EMBL" id="JAS32553.1"/>
    </source>
</evidence>
<evidence type="ECO:0000256" key="4">
    <source>
        <dbReference type="ARBA" id="ARBA00023157"/>
    </source>
</evidence>
<dbReference type="InterPro" id="IPR003599">
    <property type="entry name" value="Ig_sub"/>
</dbReference>
<dbReference type="FunFam" id="3.80.10.10:FF:001164">
    <property type="entry name" value="GH01279p"/>
    <property type="match status" value="1"/>
</dbReference>